<dbReference type="Proteomes" id="UP001139981">
    <property type="component" value="Unassembled WGS sequence"/>
</dbReference>
<keyword evidence="1" id="KW-0347">Helicase</keyword>
<keyword evidence="1" id="KW-0067">ATP-binding</keyword>
<sequence>MAGLSVGNSSDARAGGSGPKRYIPPHLRGKPPTEVVDKTAALERTSSWSGNMAAARDRSRSTERLAGNEVGRAQDAPGDVRRTGGGGFGGGRGDPMARTTTWAGRREDGGFGGGRGGSMRSGHSGMWANGKHVHGQRDQRLEVELFGVAGDTGHMHTGINFEKYDDIPVEASGRDPPAPISNFEEADLEPLLLENIKLLRYTVPTPVQKSSISYGRAGRDMMACAQTGSGKTGGFLLPILNESFRKGPSQNQAGGHGHYRSRAARPIALILSPTRELTSQIHEEARKFCYRSWVHPCVVYGGADIGGQIRQMERGCDLLVATPGRLVDLIERGRVSLSNIRYLVLDEADRMLDMGFEPQIRRIVEKEDMPGVDDRHTLMFSATFPRDIQMLARDFLKDYIFLSVGRVGATSENITQRIEYVEDEDKLSVLLDILTSGDTSLLTLVFVETKRMADRLCDDLMYSQITASAIHGDRTQRERESALENFRTGRSPVLVATAVAARGLDIPNVALVVNYDLPTDADEYVHRVGRTGRAGNTGTAVSFFNRGNRGIARNLIDLLKESNQDIPSWLPTVAREGSGYGGGGRGRGRGGFSSGYSTGPSRGSGFRDHRPSGFGSGGGRNDRDFRPSAAPAGRSGGASQNSRGSGYAHNGPPPMPPALENDPKNSWF</sequence>
<evidence type="ECO:0000313" key="1">
    <source>
        <dbReference type="EMBL" id="KAJ2894638.1"/>
    </source>
</evidence>
<reference evidence="1" key="1">
    <citation type="submission" date="2022-07" db="EMBL/GenBank/DDBJ databases">
        <title>Phylogenomic reconstructions and comparative analyses of Kickxellomycotina fungi.</title>
        <authorList>
            <person name="Reynolds N.K."/>
            <person name="Stajich J.E."/>
            <person name="Barry K."/>
            <person name="Grigoriev I.V."/>
            <person name="Crous P."/>
            <person name="Smith M.E."/>
        </authorList>
    </citation>
    <scope>NUCLEOTIDE SEQUENCE</scope>
    <source>
        <strain evidence="1">CBS 190363</strain>
    </source>
</reference>
<name>A0ACC1M3Z0_9FUNG</name>
<keyword evidence="2" id="KW-1185">Reference proteome</keyword>
<accession>A0ACC1M3Z0</accession>
<gene>
    <name evidence="1" type="primary">ded1</name>
    <name evidence="1" type="ORF">IWW38_002510</name>
</gene>
<comment type="caution">
    <text evidence="1">The sequence shown here is derived from an EMBL/GenBank/DDBJ whole genome shotgun (WGS) entry which is preliminary data.</text>
</comment>
<evidence type="ECO:0000313" key="2">
    <source>
        <dbReference type="Proteomes" id="UP001139981"/>
    </source>
</evidence>
<dbReference type="EC" id="3.6.4.13" evidence="1"/>
<dbReference type="EMBL" id="JANBVB010000383">
    <property type="protein sequence ID" value="KAJ2894638.1"/>
    <property type="molecule type" value="Genomic_DNA"/>
</dbReference>
<proteinExistence type="predicted"/>
<keyword evidence="1" id="KW-0547">Nucleotide-binding</keyword>
<protein>
    <submittedName>
        <fullName evidence="1">ATP-dependent RNA helicase ded1</fullName>
        <ecNumber evidence="1">3.6.4.13</ecNumber>
    </submittedName>
</protein>
<keyword evidence="1" id="KW-0378">Hydrolase</keyword>
<organism evidence="1 2">
    <name type="scientific">Coemansia aciculifera</name>
    <dbReference type="NCBI Taxonomy" id="417176"/>
    <lineage>
        <taxon>Eukaryota</taxon>
        <taxon>Fungi</taxon>
        <taxon>Fungi incertae sedis</taxon>
        <taxon>Zoopagomycota</taxon>
        <taxon>Kickxellomycotina</taxon>
        <taxon>Kickxellomycetes</taxon>
        <taxon>Kickxellales</taxon>
        <taxon>Kickxellaceae</taxon>
        <taxon>Coemansia</taxon>
    </lineage>
</organism>